<dbReference type="EMBL" id="CM007651">
    <property type="protein sequence ID" value="ONI26045.1"/>
    <property type="molecule type" value="Genomic_DNA"/>
</dbReference>
<organism evidence="2 3">
    <name type="scientific">Prunus persica</name>
    <name type="common">Peach</name>
    <name type="synonym">Amygdalus persica</name>
    <dbReference type="NCBI Taxonomy" id="3760"/>
    <lineage>
        <taxon>Eukaryota</taxon>
        <taxon>Viridiplantae</taxon>
        <taxon>Streptophyta</taxon>
        <taxon>Embryophyta</taxon>
        <taxon>Tracheophyta</taxon>
        <taxon>Spermatophyta</taxon>
        <taxon>Magnoliopsida</taxon>
        <taxon>eudicotyledons</taxon>
        <taxon>Gunneridae</taxon>
        <taxon>Pentapetalae</taxon>
        <taxon>rosids</taxon>
        <taxon>fabids</taxon>
        <taxon>Rosales</taxon>
        <taxon>Rosaceae</taxon>
        <taxon>Amygdaloideae</taxon>
        <taxon>Amygdaleae</taxon>
        <taxon>Prunus</taxon>
    </lineage>
</organism>
<dbReference type="Proteomes" id="UP000006882">
    <property type="component" value="Chromosome G1"/>
</dbReference>
<accession>A0A251QTK4</accession>
<sequence>MLIVTTMLLLWKFSFFHKLSWEYFFQNLMCQTRPRLQFSHLVQFFMQPQRWVLQLCPIPYHDLQLSDVSQ</sequence>
<reference evidence="2 3" key="1">
    <citation type="journal article" date="2013" name="Nat. Genet.">
        <title>The high-quality draft genome of peach (Prunus persica) identifies unique patterns of genetic diversity, domestication and genome evolution.</title>
        <authorList>
            <consortium name="International Peach Genome Initiative"/>
            <person name="Verde I."/>
            <person name="Abbott A.G."/>
            <person name="Scalabrin S."/>
            <person name="Jung S."/>
            <person name="Shu S."/>
            <person name="Marroni F."/>
            <person name="Zhebentyayeva T."/>
            <person name="Dettori M.T."/>
            <person name="Grimwood J."/>
            <person name="Cattonaro F."/>
            <person name="Zuccolo A."/>
            <person name="Rossini L."/>
            <person name="Jenkins J."/>
            <person name="Vendramin E."/>
            <person name="Meisel L.A."/>
            <person name="Decroocq V."/>
            <person name="Sosinski B."/>
            <person name="Prochnik S."/>
            <person name="Mitros T."/>
            <person name="Policriti A."/>
            <person name="Cipriani G."/>
            <person name="Dondini L."/>
            <person name="Ficklin S."/>
            <person name="Goodstein D.M."/>
            <person name="Xuan P."/>
            <person name="Del Fabbro C."/>
            <person name="Aramini V."/>
            <person name="Copetti D."/>
            <person name="Gonzalez S."/>
            <person name="Horner D.S."/>
            <person name="Falchi R."/>
            <person name="Lucas S."/>
            <person name="Mica E."/>
            <person name="Maldonado J."/>
            <person name="Lazzari B."/>
            <person name="Bielenberg D."/>
            <person name="Pirona R."/>
            <person name="Miculan M."/>
            <person name="Barakat A."/>
            <person name="Testolin R."/>
            <person name="Stella A."/>
            <person name="Tartarini S."/>
            <person name="Tonutti P."/>
            <person name="Arus P."/>
            <person name="Orellana A."/>
            <person name="Wells C."/>
            <person name="Main D."/>
            <person name="Vizzotto G."/>
            <person name="Silva H."/>
            <person name="Salamini F."/>
            <person name="Schmutz J."/>
            <person name="Morgante M."/>
            <person name="Rokhsar D.S."/>
        </authorList>
    </citation>
    <scope>NUCLEOTIDE SEQUENCE [LARGE SCALE GENOMIC DNA]</scope>
    <source>
        <strain evidence="3">cv. Nemared</strain>
    </source>
</reference>
<evidence type="ECO:0000313" key="3">
    <source>
        <dbReference type="Proteomes" id="UP000006882"/>
    </source>
</evidence>
<feature type="chain" id="PRO_5012128816" evidence="1">
    <location>
        <begin position="22"/>
        <end position="70"/>
    </location>
</feature>
<keyword evidence="1" id="KW-0732">Signal</keyword>
<evidence type="ECO:0000313" key="2">
    <source>
        <dbReference type="EMBL" id="ONI26045.1"/>
    </source>
</evidence>
<protein>
    <submittedName>
        <fullName evidence="2">Uncharacterized protein</fullName>
    </submittedName>
</protein>
<feature type="signal peptide" evidence="1">
    <location>
        <begin position="1"/>
        <end position="21"/>
    </location>
</feature>
<dbReference type="Gramene" id="ONI26045">
    <property type="protein sequence ID" value="ONI26045"/>
    <property type="gene ID" value="PRUPE_1G000900"/>
</dbReference>
<keyword evidence="3" id="KW-1185">Reference proteome</keyword>
<name>A0A251QTK4_PRUPE</name>
<dbReference type="AlphaFoldDB" id="A0A251QTK4"/>
<proteinExistence type="predicted"/>
<evidence type="ECO:0000256" key="1">
    <source>
        <dbReference type="SAM" id="SignalP"/>
    </source>
</evidence>
<gene>
    <name evidence="2" type="ORF">PRUPE_1G000900</name>
</gene>